<evidence type="ECO:0000313" key="2">
    <source>
        <dbReference type="Proteomes" id="UP000683246"/>
    </source>
</evidence>
<dbReference type="Proteomes" id="UP000683246">
    <property type="component" value="Chromosome"/>
</dbReference>
<dbReference type="RefSeq" id="WP_212694186.1">
    <property type="nucleotide sequence ID" value="NZ_CP058649.1"/>
</dbReference>
<dbReference type="EMBL" id="CP058649">
    <property type="protein sequence ID" value="QUI23502.1"/>
    <property type="molecule type" value="Genomic_DNA"/>
</dbReference>
<dbReference type="Gene3D" id="1.10.10.10">
    <property type="entry name" value="Winged helix-like DNA-binding domain superfamily/Winged helix DNA-binding domain"/>
    <property type="match status" value="1"/>
</dbReference>
<dbReference type="SUPFAM" id="SSF46785">
    <property type="entry name" value="Winged helix' DNA-binding domain"/>
    <property type="match status" value="1"/>
</dbReference>
<dbReference type="InterPro" id="IPR036390">
    <property type="entry name" value="WH_DNA-bd_sf"/>
</dbReference>
<reference evidence="1" key="1">
    <citation type="submission" date="2020-07" db="EMBL/GenBank/DDBJ databases">
        <title>Vallitalea pronyensis genome.</title>
        <authorList>
            <person name="Postec A."/>
        </authorList>
    </citation>
    <scope>NUCLEOTIDE SEQUENCE</scope>
    <source>
        <strain evidence="1">FatNI3</strain>
    </source>
</reference>
<protein>
    <submittedName>
        <fullName evidence="1">Winged helix-turn-helix transcriptional regulator</fullName>
    </submittedName>
</protein>
<dbReference type="Pfam" id="PF13412">
    <property type="entry name" value="HTH_24"/>
    <property type="match status" value="1"/>
</dbReference>
<keyword evidence="2" id="KW-1185">Reference proteome</keyword>
<dbReference type="KEGG" id="vpy:HZI73_14955"/>
<sequence length="173" mass="19953">MDKELQMLSHISQNERVTQRQLAKTSGLSLGSINALLQSMTNKGYIQVQTVNARTLRYVLTPLGKEVKAQKTYEEVVISFQMISKVRSMTKQIVYEQIEKGYNRFYLYGEHDEVYKLVKMSLIEAKRLHQVTYAEIDSVDDMNDADGIIITWHNKDELVSLPYLVFNVLSDVV</sequence>
<organism evidence="1 2">
    <name type="scientific">Vallitalea pronyensis</name>
    <dbReference type="NCBI Taxonomy" id="1348613"/>
    <lineage>
        <taxon>Bacteria</taxon>
        <taxon>Bacillati</taxon>
        <taxon>Bacillota</taxon>
        <taxon>Clostridia</taxon>
        <taxon>Lachnospirales</taxon>
        <taxon>Vallitaleaceae</taxon>
        <taxon>Vallitalea</taxon>
    </lineage>
</organism>
<dbReference type="AlphaFoldDB" id="A0A8J8SHJ7"/>
<dbReference type="InterPro" id="IPR036388">
    <property type="entry name" value="WH-like_DNA-bd_sf"/>
</dbReference>
<evidence type="ECO:0000313" key="1">
    <source>
        <dbReference type="EMBL" id="QUI23502.1"/>
    </source>
</evidence>
<gene>
    <name evidence="1" type="ORF">HZI73_14955</name>
</gene>
<name>A0A8J8SHJ7_9FIRM</name>
<accession>A0A8J8SHJ7</accession>
<proteinExistence type="predicted"/>